<keyword evidence="10" id="KW-1185">Reference proteome</keyword>
<evidence type="ECO:0000256" key="2">
    <source>
        <dbReference type="ARBA" id="ARBA00022692"/>
    </source>
</evidence>
<evidence type="ECO:0000256" key="4">
    <source>
        <dbReference type="ARBA" id="ARBA00022989"/>
    </source>
</evidence>
<evidence type="ECO:0000256" key="1">
    <source>
        <dbReference type="ARBA" id="ARBA00004141"/>
    </source>
</evidence>
<evidence type="ECO:0000313" key="9">
    <source>
        <dbReference type="EMBL" id="SFR54727.1"/>
    </source>
</evidence>
<gene>
    <name evidence="9" type="ORF">SAMN04488073_2670</name>
</gene>
<dbReference type="PANTHER" id="PTHR21016">
    <property type="entry name" value="BETA-AMYLOID BINDING PROTEIN-RELATED"/>
    <property type="match status" value="1"/>
</dbReference>
<comment type="subcellular location">
    <subcellularLocation>
        <location evidence="1">Membrane</location>
        <topology evidence="1">Multi-pass membrane protein</topology>
    </subcellularLocation>
</comment>
<organism evidence="9 10">
    <name type="scientific">Marinobacter gudaonensis</name>
    <dbReference type="NCBI Taxonomy" id="375760"/>
    <lineage>
        <taxon>Bacteria</taxon>
        <taxon>Pseudomonadati</taxon>
        <taxon>Pseudomonadota</taxon>
        <taxon>Gammaproteobacteria</taxon>
        <taxon>Pseudomonadales</taxon>
        <taxon>Marinobacteraceae</taxon>
        <taxon>Marinobacter</taxon>
    </lineage>
</organism>
<evidence type="ECO:0000256" key="3">
    <source>
        <dbReference type="ARBA" id="ARBA00022729"/>
    </source>
</evidence>
<dbReference type="Pfam" id="PF05154">
    <property type="entry name" value="TM2"/>
    <property type="match status" value="1"/>
</dbReference>
<evidence type="ECO:0000259" key="8">
    <source>
        <dbReference type="Pfam" id="PF05154"/>
    </source>
</evidence>
<evidence type="ECO:0000256" key="7">
    <source>
        <dbReference type="SAM" id="Phobius"/>
    </source>
</evidence>
<keyword evidence="5 7" id="KW-0472">Membrane</keyword>
<dbReference type="AlphaFoldDB" id="A0A1I6HK76"/>
<evidence type="ECO:0000256" key="5">
    <source>
        <dbReference type="ARBA" id="ARBA00023136"/>
    </source>
</evidence>
<accession>A0A1I6HK76</accession>
<dbReference type="EMBL" id="FOYV01000002">
    <property type="protein sequence ID" value="SFR54727.1"/>
    <property type="molecule type" value="Genomic_DNA"/>
</dbReference>
<reference evidence="10" key="1">
    <citation type="submission" date="2016-10" db="EMBL/GenBank/DDBJ databases">
        <authorList>
            <person name="Varghese N."/>
            <person name="Submissions S."/>
        </authorList>
    </citation>
    <scope>NUCLEOTIDE SEQUENCE [LARGE SCALE GENOMIC DNA]</scope>
    <source>
        <strain evidence="10">CGMCC 1.6294</strain>
    </source>
</reference>
<dbReference type="InterPro" id="IPR050932">
    <property type="entry name" value="TM2D1-3-like"/>
</dbReference>
<dbReference type="RefSeq" id="WP_091991265.1">
    <property type="nucleotide sequence ID" value="NZ_FOYV01000002.1"/>
</dbReference>
<dbReference type="Proteomes" id="UP000199290">
    <property type="component" value="Unassembled WGS sequence"/>
</dbReference>
<feature type="transmembrane region" description="Helical" evidence="7">
    <location>
        <begin position="52"/>
        <end position="71"/>
    </location>
</feature>
<dbReference type="InterPro" id="IPR007829">
    <property type="entry name" value="TM2"/>
</dbReference>
<feature type="domain" description="TM2" evidence="8">
    <location>
        <begin position="11"/>
        <end position="57"/>
    </location>
</feature>
<evidence type="ECO:0000313" key="10">
    <source>
        <dbReference type="Proteomes" id="UP000199290"/>
    </source>
</evidence>
<proteinExistence type="predicted"/>
<keyword evidence="6" id="KW-0325">Glycoprotein</keyword>
<protein>
    <submittedName>
        <fullName evidence="9">TM2 domain-containing protein</fullName>
    </submittedName>
</protein>
<sequence length="106" mass="11931">MNDMELKASAQKNRLLALFLAGFLGLFGADRFYLGKWKSGVGKALTFGGLGIWWFIDCAAMLIDAFLHSLGRDTGFVKDARGLDLRYGLSMYRLKDGRLQRDWFTG</sequence>
<dbReference type="OrthoDB" id="2004788at2"/>
<dbReference type="GO" id="GO:0016020">
    <property type="term" value="C:membrane"/>
    <property type="evidence" value="ECO:0007669"/>
    <property type="project" value="UniProtKB-SubCell"/>
</dbReference>
<keyword evidence="3" id="KW-0732">Signal</keyword>
<dbReference type="PANTHER" id="PTHR21016:SF7">
    <property type="entry name" value="TM2 DOMAIN-CONTAINING PROTEIN 3"/>
    <property type="match status" value="1"/>
</dbReference>
<evidence type="ECO:0000256" key="6">
    <source>
        <dbReference type="ARBA" id="ARBA00023180"/>
    </source>
</evidence>
<keyword evidence="4 7" id="KW-1133">Transmembrane helix</keyword>
<dbReference type="STRING" id="375760.SAMN04488073_2670"/>
<keyword evidence="2 7" id="KW-0812">Transmembrane</keyword>
<name>A0A1I6HK76_9GAMM</name>